<keyword evidence="3" id="KW-0326">Glycosidase</keyword>
<dbReference type="GeneID" id="87959800"/>
<reference evidence="6 7" key="1">
    <citation type="submission" date="2024-01" db="EMBL/GenBank/DDBJ databases">
        <title>Comparative genomics of Cryptococcus and Kwoniella reveals pathogenesis evolution and contrasting modes of karyotype evolution via chromosome fusion or intercentromeric recombination.</title>
        <authorList>
            <person name="Coelho M.A."/>
            <person name="David-Palma M."/>
            <person name="Shea T."/>
            <person name="Bowers K."/>
            <person name="McGinley-Smith S."/>
            <person name="Mohammad A.W."/>
            <person name="Gnirke A."/>
            <person name="Yurkov A.M."/>
            <person name="Nowrousian M."/>
            <person name="Sun S."/>
            <person name="Cuomo C.A."/>
            <person name="Heitman J."/>
        </authorList>
    </citation>
    <scope>NUCLEOTIDE SEQUENCE [LARGE SCALE GENOMIC DNA]</scope>
    <source>
        <strain evidence="6">CBS 11374</strain>
    </source>
</reference>
<dbReference type="InterPro" id="IPR052066">
    <property type="entry name" value="Glycosphingolipid_Hydrolases"/>
</dbReference>
<dbReference type="PANTHER" id="PTHR31308">
    <property type="match status" value="1"/>
</dbReference>
<feature type="domain" description="Glycoside hydrolase family 5 C-terminal" evidence="5">
    <location>
        <begin position="601"/>
        <end position="680"/>
    </location>
</feature>
<dbReference type="InterPro" id="IPR017853">
    <property type="entry name" value="GH"/>
</dbReference>
<name>A0ABZ1D9B1_9TREE</name>
<evidence type="ECO:0000256" key="4">
    <source>
        <dbReference type="SAM" id="Phobius"/>
    </source>
</evidence>
<gene>
    <name evidence="6" type="ORF">IL334_007670</name>
</gene>
<dbReference type="PANTHER" id="PTHR31308:SF5">
    <property type="entry name" value="ERGOSTERYL-BETA-GLUCOSIDASE"/>
    <property type="match status" value="1"/>
</dbReference>
<dbReference type="RefSeq" id="XP_062795411.1">
    <property type="nucleotide sequence ID" value="XM_062939360.1"/>
</dbReference>
<dbReference type="Gene3D" id="3.20.20.80">
    <property type="entry name" value="Glycosidases"/>
    <property type="match status" value="2"/>
</dbReference>
<evidence type="ECO:0000259" key="5">
    <source>
        <dbReference type="Pfam" id="PF18564"/>
    </source>
</evidence>
<dbReference type="InterPro" id="IPR041036">
    <property type="entry name" value="GH5_C"/>
</dbReference>
<evidence type="ECO:0000256" key="1">
    <source>
        <dbReference type="ARBA" id="ARBA00005641"/>
    </source>
</evidence>
<dbReference type="InterPro" id="IPR013780">
    <property type="entry name" value="Glyco_hydro_b"/>
</dbReference>
<keyword evidence="4" id="KW-0812">Transmembrane</keyword>
<evidence type="ECO:0000256" key="3">
    <source>
        <dbReference type="ARBA" id="ARBA00023295"/>
    </source>
</evidence>
<evidence type="ECO:0000313" key="7">
    <source>
        <dbReference type="Proteomes" id="UP001329825"/>
    </source>
</evidence>
<organism evidence="6 7">
    <name type="scientific">Kwoniella shivajii</name>
    <dbReference type="NCBI Taxonomy" id="564305"/>
    <lineage>
        <taxon>Eukaryota</taxon>
        <taxon>Fungi</taxon>
        <taxon>Dikarya</taxon>
        <taxon>Basidiomycota</taxon>
        <taxon>Agaricomycotina</taxon>
        <taxon>Tremellomycetes</taxon>
        <taxon>Tremellales</taxon>
        <taxon>Cryptococcaceae</taxon>
        <taxon>Kwoniella</taxon>
    </lineage>
</organism>
<evidence type="ECO:0000256" key="2">
    <source>
        <dbReference type="ARBA" id="ARBA00022801"/>
    </source>
</evidence>
<accession>A0ABZ1D9B1</accession>
<keyword evidence="4" id="KW-0472">Membrane</keyword>
<keyword evidence="2" id="KW-0378">Hydrolase</keyword>
<keyword evidence="7" id="KW-1185">Reference proteome</keyword>
<dbReference type="Gene3D" id="2.60.40.1180">
    <property type="entry name" value="Golgi alpha-mannosidase II"/>
    <property type="match status" value="1"/>
</dbReference>
<sequence length="767" mass="86440">MSITTTTTTGDVPSFPVTQLTAKDITIQGRHFVDPHGRILSLRGANISGSSKVPSNKPKIHDHAQVTYVNRPFPLEEADEHWKRLKSWGLTFLRITVTWDAVEHEGQGIYDQEYLDYLRKLLQSMEKYGLVAYVAIHQDVWSRYSGGSGAPGWTLCAAGFDLSNDGDNLALSGAAFLDGIKGGRLSGERGLWPTGYQKLAAASMNTLFWGGETFAPSLTVSSIASDGKKKKVNIQNYLQDAFLSMFGKLVEAVGDVESVMGFELMNEPHPGYIGLSSIHEWNYNTDLHLGTFPSPLQSFSMGSGHPTSGVPVYTRTFPFPTKISSYTTANPEGVSAWNKHSCPWEKEGVWRWSQAKSSAIALQEDYFTKNRKGEKIDFYNDFYFPFVQKWEQVLNQHQSSKATSNGKQKEVMRMVETIPNEYCPTWDEDKRPSNMVYTPHWYDLNALFKKQFGNMTVNVQGLSRGMFILKALYFGANGAKLNYAKQIKNLVLEARLKLGAVPVVIGECGVPMDLNNEHALKTGDWKWQERMMDSLISAMESANVGFNLWTYNPANRDDIGDDWNAENFSWYSDYNRSLALKKAENSEDFDAGGRLLDVIVRPYAVATAGTPLSSSYDSEAGLFTHRYTSSLRITTDSPSIEEVTEIFLPSRVYKRINEVSFSASIGGKLLFDLSKQRAFVWFEDPNYQVDLGPRINFGEKTRTRRVDIWVKGKSIKNDSYSIPQIISILLFVVVAILGVRYAQEIEWNKEENALKHHRTPDRSWFKA</sequence>
<dbReference type="Proteomes" id="UP001329825">
    <property type="component" value="Chromosome 11"/>
</dbReference>
<evidence type="ECO:0000313" key="6">
    <source>
        <dbReference type="EMBL" id="WRT70672.1"/>
    </source>
</evidence>
<comment type="similarity">
    <text evidence="1">Belongs to the glycosyl hydrolase 5 (cellulase A) family.</text>
</comment>
<proteinExistence type="inferred from homology"/>
<protein>
    <recommendedName>
        <fullName evidence="5">Glycoside hydrolase family 5 C-terminal domain-containing protein</fullName>
    </recommendedName>
</protein>
<dbReference type="Pfam" id="PF18564">
    <property type="entry name" value="Glyco_hydro_5_C"/>
    <property type="match status" value="1"/>
</dbReference>
<dbReference type="EMBL" id="CP141891">
    <property type="protein sequence ID" value="WRT70672.1"/>
    <property type="molecule type" value="Genomic_DNA"/>
</dbReference>
<keyword evidence="4" id="KW-1133">Transmembrane helix</keyword>
<dbReference type="SUPFAM" id="SSF51445">
    <property type="entry name" value="(Trans)glycosidases"/>
    <property type="match status" value="1"/>
</dbReference>
<feature type="transmembrane region" description="Helical" evidence="4">
    <location>
        <begin position="720"/>
        <end position="739"/>
    </location>
</feature>